<dbReference type="OrthoDB" id="1435357at2759"/>
<evidence type="ECO:0000256" key="1">
    <source>
        <dbReference type="SAM" id="MobiDB-lite"/>
    </source>
</evidence>
<evidence type="ECO:0000313" key="3">
    <source>
        <dbReference type="Proteomes" id="UP000257109"/>
    </source>
</evidence>
<keyword evidence="3" id="KW-1185">Reference proteome</keyword>
<proteinExistence type="predicted"/>
<name>A0A371HUJ4_MUCPR</name>
<comment type="caution">
    <text evidence="2">The sequence shown here is derived from an EMBL/GenBank/DDBJ whole genome shotgun (WGS) entry which is preliminary data.</text>
</comment>
<evidence type="ECO:0000313" key="2">
    <source>
        <dbReference type="EMBL" id="RDY06374.1"/>
    </source>
</evidence>
<dbReference type="Proteomes" id="UP000257109">
    <property type="component" value="Unassembled WGS sequence"/>
</dbReference>
<organism evidence="2 3">
    <name type="scientific">Mucuna pruriens</name>
    <name type="common">Velvet bean</name>
    <name type="synonym">Dolichos pruriens</name>
    <dbReference type="NCBI Taxonomy" id="157652"/>
    <lineage>
        <taxon>Eukaryota</taxon>
        <taxon>Viridiplantae</taxon>
        <taxon>Streptophyta</taxon>
        <taxon>Embryophyta</taxon>
        <taxon>Tracheophyta</taxon>
        <taxon>Spermatophyta</taxon>
        <taxon>Magnoliopsida</taxon>
        <taxon>eudicotyledons</taxon>
        <taxon>Gunneridae</taxon>
        <taxon>Pentapetalae</taxon>
        <taxon>rosids</taxon>
        <taxon>fabids</taxon>
        <taxon>Fabales</taxon>
        <taxon>Fabaceae</taxon>
        <taxon>Papilionoideae</taxon>
        <taxon>50 kb inversion clade</taxon>
        <taxon>NPAAA clade</taxon>
        <taxon>indigoferoid/millettioid clade</taxon>
        <taxon>Phaseoleae</taxon>
        <taxon>Mucuna</taxon>
    </lineage>
</organism>
<accession>A0A371HUJ4</accession>
<feature type="region of interest" description="Disordered" evidence="1">
    <location>
        <begin position="73"/>
        <end position="92"/>
    </location>
</feature>
<feature type="compositionally biased region" description="Basic and acidic residues" evidence="1">
    <location>
        <begin position="74"/>
        <end position="92"/>
    </location>
</feature>
<dbReference type="EMBL" id="QJKJ01001698">
    <property type="protein sequence ID" value="RDY06374.1"/>
    <property type="molecule type" value="Genomic_DNA"/>
</dbReference>
<feature type="non-terminal residue" evidence="2">
    <location>
        <position position="1"/>
    </location>
</feature>
<gene>
    <name evidence="2" type="ORF">CR513_09632</name>
</gene>
<sequence>MGTRYQLGVKLGYPVQIRTPDLHAICHLSSCLKGQWRRTFEKMNGNLLQILVSTILPLGSDTLLGHDSQAVENFRGRNDQSQEKSEWVRRPS</sequence>
<dbReference type="AlphaFoldDB" id="A0A371HUJ4"/>
<reference evidence="2" key="1">
    <citation type="submission" date="2018-05" db="EMBL/GenBank/DDBJ databases">
        <title>Draft genome of Mucuna pruriens seed.</title>
        <authorList>
            <person name="Nnadi N.E."/>
            <person name="Vos R."/>
            <person name="Hasami M.H."/>
            <person name="Devisetty U.K."/>
            <person name="Aguiy J.C."/>
        </authorList>
    </citation>
    <scope>NUCLEOTIDE SEQUENCE [LARGE SCALE GENOMIC DNA]</scope>
    <source>
        <strain evidence="2">JCA_2017</strain>
    </source>
</reference>
<protein>
    <submittedName>
        <fullName evidence="2">Uncharacterized protein</fullName>
    </submittedName>
</protein>